<dbReference type="Proteomes" id="UP001598448">
    <property type="component" value="Unassembled WGS sequence"/>
</dbReference>
<organism evidence="2 3">
    <name type="scientific">Streptomyces albidochromogenes</name>
    <dbReference type="NCBI Taxonomy" id="329524"/>
    <lineage>
        <taxon>Bacteria</taxon>
        <taxon>Bacillati</taxon>
        <taxon>Actinomycetota</taxon>
        <taxon>Actinomycetes</taxon>
        <taxon>Kitasatosporales</taxon>
        <taxon>Streptomycetaceae</taxon>
        <taxon>Streptomyces</taxon>
    </lineage>
</organism>
<dbReference type="RefSeq" id="WP_386709924.1">
    <property type="nucleotide sequence ID" value="NZ_JBHXIJ010000027.1"/>
</dbReference>
<name>A0ABW6FLF8_9ACTN</name>
<comment type="caution">
    <text evidence="2">The sequence shown here is derived from an EMBL/GenBank/DDBJ whole genome shotgun (WGS) entry which is preliminary data.</text>
</comment>
<evidence type="ECO:0008006" key="4">
    <source>
        <dbReference type="Google" id="ProtNLM"/>
    </source>
</evidence>
<sequence>MRRHGLTHGRRGAATGAAAVVLCLGGVLATCGGESGDGYVAVGAAGSGSERAPGRAVPPQGEVELVPLDGESARGEGRDGPGREGPPAGRPDADTGDGDADDTGAPGDGSGSATAPPGRGGTPDSGGGDPRTPGAPGPGEDGSGGGGGGGGEQGSGGGGTPAKPPATGAPGTPRPPGNGSGGGSPAPPPGPAVLKVGDPLLAPGDKRWCERVTVPLRNTGGTAVRSGTVTFATHIIGALGVDWGTRTSSQPLPGPIAAGAAVTKTYTVCVDAWRVPLGMRVETQDVTADWT</sequence>
<feature type="compositionally biased region" description="Gly residues" evidence="1">
    <location>
        <begin position="118"/>
        <end position="129"/>
    </location>
</feature>
<feature type="compositionally biased region" description="Gly residues" evidence="1">
    <location>
        <begin position="137"/>
        <end position="160"/>
    </location>
</feature>
<accession>A0ABW6FLF8</accession>
<proteinExistence type="predicted"/>
<gene>
    <name evidence="2" type="ORF">ACFWJN_06655</name>
</gene>
<keyword evidence="3" id="KW-1185">Reference proteome</keyword>
<evidence type="ECO:0000256" key="1">
    <source>
        <dbReference type="SAM" id="MobiDB-lite"/>
    </source>
</evidence>
<reference evidence="2 3" key="1">
    <citation type="submission" date="2024-09" db="EMBL/GenBank/DDBJ databases">
        <title>The Natural Products Discovery Center: Release of the First 8490 Sequenced Strains for Exploring Actinobacteria Biosynthetic Diversity.</title>
        <authorList>
            <person name="Kalkreuter E."/>
            <person name="Kautsar S.A."/>
            <person name="Yang D."/>
            <person name="Bader C.D."/>
            <person name="Teijaro C.N."/>
            <person name="Fluegel L."/>
            <person name="Davis C.M."/>
            <person name="Simpson J.R."/>
            <person name="Lauterbach L."/>
            <person name="Steele A.D."/>
            <person name="Gui C."/>
            <person name="Meng S."/>
            <person name="Li G."/>
            <person name="Viehrig K."/>
            <person name="Ye F."/>
            <person name="Su P."/>
            <person name="Kiefer A.F."/>
            <person name="Nichols A."/>
            <person name="Cepeda A.J."/>
            <person name="Yan W."/>
            <person name="Fan B."/>
            <person name="Jiang Y."/>
            <person name="Adhikari A."/>
            <person name="Zheng C.-J."/>
            <person name="Schuster L."/>
            <person name="Cowan T.M."/>
            <person name="Smanski M.J."/>
            <person name="Chevrette M.G."/>
            <person name="De Carvalho L.P.S."/>
            <person name="Shen B."/>
        </authorList>
    </citation>
    <scope>NUCLEOTIDE SEQUENCE [LARGE SCALE GENOMIC DNA]</scope>
    <source>
        <strain evidence="2 3">NPDC058348</strain>
    </source>
</reference>
<evidence type="ECO:0000313" key="2">
    <source>
        <dbReference type="EMBL" id="MFD5098644.1"/>
    </source>
</evidence>
<feature type="compositionally biased region" description="Basic and acidic residues" evidence="1">
    <location>
        <begin position="71"/>
        <end position="82"/>
    </location>
</feature>
<evidence type="ECO:0000313" key="3">
    <source>
        <dbReference type="Proteomes" id="UP001598448"/>
    </source>
</evidence>
<feature type="region of interest" description="Disordered" evidence="1">
    <location>
        <begin position="46"/>
        <end position="194"/>
    </location>
</feature>
<dbReference type="EMBL" id="JBHXIJ010000027">
    <property type="protein sequence ID" value="MFD5098644.1"/>
    <property type="molecule type" value="Genomic_DNA"/>
</dbReference>
<protein>
    <recommendedName>
        <fullName evidence="4">DUF4232 domain-containing protein</fullName>
    </recommendedName>
</protein>